<evidence type="ECO:0000256" key="3">
    <source>
        <dbReference type="ARBA" id="ARBA00022786"/>
    </source>
</evidence>
<dbReference type="EMBL" id="CAJHIP010000055">
    <property type="protein sequence ID" value="CAD6494273.1"/>
    <property type="molecule type" value="Genomic_DNA"/>
</dbReference>
<protein>
    <submittedName>
        <fullName evidence="5">Periplasmic copper-binding protein (NosD)</fullName>
    </submittedName>
</protein>
<dbReference type="Gene3D" id="2.160.20.10">
    <property type="entry name" value="Single-stranded right-handed beta-helix, Pectin lyase-like"/>
    <property type="match status" value="3"/>
</dbReference>
<dbReference type="InterPro" id="IPR011050">
    <property type="entry name" value="Pectin_lyase_fold/virulence"/>
</dbReference>
<proteinExistence type="predicted"/>
<dbReference type="NCBIfam" id="TIGR03804">
    <property type="entry name" value="para_beta_helix"/>
    <property type="match status" value="6"/>
</dbReference>
<dbReference type="Proteomes" id="UP000603056">
    <property type="component" value="Unassembled WGS sequence"/>
</dbReference>
<organism evidence="5 6">
    <name type="scientific">Candidatus Argoarchaeum ethanivorans</name>
    <dbReference type="NCBI Taxonomy" id="2608793"/>
    <lineage>
        <taxon>Archaea</taxon>
        <taxon>Methanobacteriati</taxon>
        <taxon>Methanobacteriota</taxon>
        <taxon>Stenosarchaea group</taxon>
        <taxon>Methanomicrobia</taxon>
        <taxon>Methanosarcinales</taxon>
        <taxon>Methanosarcinales incertae sedis</taxon>
        <taxon>GOM Arc I cluster</taxon>
        <taxon>Candidatus Argoarchaeum</taxon>
    </lineage>
</organism>
<feature type="domain" description="Carbohydrate-binding/sugar hydrolysis" evidence="4">
    <location>
        <begin position="222"/>
        <end position="361"/>
    </location>
</feature>
<evidence type="ECO:0000256" key="1">
    <source>
        <dbReference type="ARBA" id="ARBA00004906"/>
    </source>
</evidence>
<keyword evidence="2" id="KW-0677">Repeat</keyword>
<sequence>MKSKTNRSWKISVFALLLAVLAVISIGCASADTIYVPEGWNQTIQQAVNNASSGDIIIVRDGTYDENVDVDKRLTIKSENGSANCIVNASDPSDNIFEVTADYVNVTGFTVKGATSYKKAGIYLDDVEHCDISNNNVSNNNRGIYLSHSHYNNLTGNNAPKNKNGIYSLWSRYNTLTNNTLTNNTYGIYLCASSSNNLMDNTFVNDGLFLSSGYYNTVVNNTVNGKPLVYLEDTSDYMVPDAGQVILVKCNNVTVENRDLSNTAVGVELWETTNSTITNNTVSNNTYGIYLRSSSNNTLTNNTASNNNRGIYLYHSSNNNLTGNSANSNNDYGIYLDSSSNNSLNNNTMSGNTYNFGVYSYSLSGYTQNIDTSNSVDGKPVYYWINLRDKQIPDDAGYVGVVNSTNITVKDLTLSHNSKGVLFVYTNNSKIENVNTSNNYYDIYLYSSSNNTLTNNTASNNNRGIYLSHSSNNNTLTNNTANSNNDGIYLDSSSNNTIYNNYFNNTNNALDNGNNKWSILIYPSLHANQNLKRTPFP</sequence>
<evidence type="ECO:0000256" key="2">
    <source>
        <dbReference type="ARBA" id="ARBA00022737"/>
    </source>
</evidence>
<dbReference type="InterPro" id="IPR022441">
    <property type="entry name" value="Para_beta_helix_rpt-2"/>
</dbReference>
<feature type="domain" description="Carbohydrate-binding/sugar hydrolysis" evidence="4">
    <location>
        <begin position="59"/>
        <end position="217"/>
    </location>
</feature>
<dbReference type="SUPFAM" id="SSF51126">
    <property type="entry name" value="Pectin lyase-like"/>
    <property type="match status" value="3"/>
</dbReference>
<dbReference type="PANTHER" id="PTHR22990:SF15">
    <property type="entry name" value="F-BOX ONLY PROTEIN 10"/>
    <property type="match status" value="1"/>
</dbReference>
<dbReference type="SMART" id="SM00722">
    <property type="entry name" value="CASH"/>
    <property type="match status" value="2"/>
</dbReference>
<name>A0A811TEZ2_9EURY</name>
<evidence type="ECO:0000259" key="4">
    <source>
        <dbReference type="SMART" id="SM00722"/>
    </source>
</evidence>
<dbReference type="InterPro" id="IPR012334">
    <property type="entry name" value="Pectin_lyas_fold"/>
</dbReference>
<evidence type="ECO:0000313" key="5">
    <source>
        <dbReference type="EMBL" id="CAD6494273.1"/>
    </source>
</evidence>
<dbReference type="InterPro" id="IPR006633">
    <property type="entry name" value="Carb-bd_sugar_hydrolysis-dom"/>
</dbReference>
<dbReference type="SMART" id="SM00710">
    <property type="entry name" value="PbH1"/>
    <property type="match status" value="12"/>
</dbReference>
<dbReference type="InterPro" id="IPR051550">
    <property type="entry name" value="SCF-Subunits/Alg-Epimerases"/>
</dbReference>
<gene>
    <name evidence="5" type="ORF">FFODKBPE_00660</name>
</gene>
<dbReference type="PROSITE" id="PS51257">
    <property type="entry name" value="PROKAR_LIPOPROTEIN"/>
    <property type="match status" value="1"/>
</dbReference>
<dbReference type="AlphaFoldDB" id="A0A811TEZ2"/>
<dbReference type="Pfam" id="PF05048">
    <property type="entry name" value="NosD"/>
    <property type="match status" value="3"/>
</dbReference>
<keyword evidence="3" id="KW-0833">Ubl conjugation pathway</keyword>
<accession>A0A811TEZ2</accession>
<dbReference type="InterPro" id="IPR007742">
    <property type="entry name" value="NosD_dom"/>
</dbReference>
<comment type="pathway">
    <text evidence="1">Protein modification; protein ubiquitination.</text>
</comment>
<dbReference type="PANTHER" id="PTHR22990">
    <property type="entry name" value="F-BOX ONLY PROTEIN"/>
    <property type="match status" value="1"/>
</dbReference>
<dbReference type="InterPro" id="IPR006626">
    <property type="entry name" value="PbH1"/>
</dbReference>
<evidence type="ECO:0000313" key="6">
    <source>
        <dbReference type="Proteomes" id="UP000603056"/>
    </source>
</evidence>
<comment type="caution">
    <text evidence="5">The sequence shown here is derived from an EMBL/GenBank/DDBJ whole genome shotgun (WGS) entry which is preliminary data.</text>
</comment>
<reference evidence="5" key="1">
    <citation type="submission" date="2020-10" db="EMBL/GenBank/DDBJ databases">
        <authorList>
            <person name="Hahn C.J."/>
            <person name="Laso-Perez R."/>
            <person name="Vulcano F."/>
            <person name="Vaziourakis K.-M."/>
            <person name="Stokke R."/>
            <person name="Steen I.H."/>
            <person name="Teske A."/>
            <person name="Boetius A."/>
            <person name="Liebeke M."/>
            <person name="Amann R."/>
            <person name="Knittel K."/>
        </authorList>
    </citation>
    <scope>NUCLEOTIDE SEQUENCE</scope>
    <source>
        <strain evidence="5">Gfbio:e3339647-f889-4370-9287-4fb5cb688e4c:AG394J04_GoMArc1</strain>
    </source>
</reference>